<dbReference type="InterPro" id="IPR040241">
    <property type="entry name" value="TRP_Flc/Pkd2-like"/>
</dbReference>
<feature type="compositionally biased region" description="Polar residues" evidence="1">
    <location>
        <begin position="7"/>
        <end position="17"/>
    </location>
</feature>
<feature type="transmembrane region" description="Helical" evidence="2">
    <location>
        <begin position="260"/>
        <end position="285"/>
    </location>
</feature>
<evidence type="ECO:0000256" key="2">
    <source>
        <dbReference type="SAM" id="Phobius"/>
    </source>
</evidence>
<feature type="transmembrane region" description="Helical" evidence="2">
    <location>
        <begin position="224"/>
        <end position="248"/>
    </location>
</feature>
<feature type="transmembrane region" description="Helical" evidence="2">
    <location>
        <begin position="322"/>
        <end position="355"/>
    </location>
</feature>
<feature type="compositionally biased region" description="Basic and acidic residues" evidence="1">
    <location>
        <begin position="501"/>
        <end position="510"/>
    </location>
</feature>
<keyword evidence="2" id="KW-0812">Transmembrane</keyword>
<feature type="transmembrane region" description="Helical" evidence="2">
    <location>
        <begin position="367"/>
        <end position="387"/>
    </location>
</feature>
<evidence type="ECO:0000256" key="1">
    <source>
        <dbReference type="SAM" id="MobiDB-lite"/>
    </source>
</evidence>
<organism evidence="3 4">
    <name type="scientific">Aphanomyces invadans</name>
    <dbReference type="NCBI Taxonomy" id="157072"/>
    <lineage>
        <taxon>Eukaryota</taxon>
        <taxon>Sar</taxon>
        <taxon>Stramenopiles</taxon>
        <taxon>Oomycota</taxon>
        <taxon>Saprolegniomycetes</taxon>
        <taxon>Saprolegniales</taxon>
        <taxon>Verrucalvaceae</taxon>
        <taxon>Aphanomyces</taxon>
    </lineage>
</organism>
<comment type="caution">
    <text evidence="3">The sequence shown here is derived from an EMBL/GenBank/DDBJ whole genome shotgun (WGS) entry which is preliminary data.</text>
</comment>
<accession>A0A3R6YWI1</accession>
<dbReference type="AlphaFoldDB" id="A0A3R6YWI1"/>
<gene>
    <name evidence="3" type="ORF">DYB32_006553</name>
</gene>
<feature type="region of interest" description="Disordered" evidence="1">
    <location>
        <begin position="435"/>
        <end position="510"/>
    </location>
</feature>
<dbReference type="PANTHER" id="PTHR31145">
    <property type="entry name" value="INTEGRAL MEMBRANE PROTEIN (AFU_ORTHOLOGUE AFUA_7G01610)"/>
    <property type="match status" value="1"/>
</dbReference>
<evidence type="ECO:0000313" key="4">
    <source>
        <dbReference type="Proteomes" id="UP000285060"/>
    </source>
</evidence>
<dbReference type="Proteomes" id="UP000285060">
    <property type="component" value="Unassembled WGS sequence"/>
</dbReference>
<keyword evidence="2" id="KW-0472">Membrane</keyword>
<dbReference type="PANTHER" id="PTHR31145:SF6">
    <property type="entry name" value="INTEGRAL MEMBRANE PROTEIN (AFU_ORTHOLOGUE AFUA_7G01610)"/>
    <property type="match status" value="1"/>
</dbReference>
<protein>
    <recommendedName>
        <fullName evidence="5">TRP C-terminal domain-containing protein</fullName>
    </recommendedName>
</protein>
<dbReference type="VEuPathDB" id="FungiDB:H310_10858"/>
<evidence type="ECO:0000313" key="3">
    <source>
        <dbReference type="EMBL" id="RHY27749.1"/>
    </source>
</evidence>
<feature type="transmembrane region" description="Helical" evidence="2">
    <location>
        <begin position="399"/>
        <end position="427"/>
    </location>
</feature>
<dbReference type="EMBL" id="QUSY01000711">
    <property type="protein sequence ID" value="RHY27749.1"/>
    <property type="molecule type" value="Genomic_DNA"/>
</dbReference>
<dbReference type="GO" id="GO:0016020">
    <property type="term" value="C:membrane"/>
    <property type="evidence" value="ECO:0007669"/>
    <property type="project" value="TreeGrafter"/>
</dbReference>
<evidence type="ECO:0008006" key="5">
    <source>
        <dbReference type="Google" id="ProtNLM"/>
    </source>
</evidence>
<feature type="region of interest" description="Disordered" evidence="1">
    <location>
        <begin position="1"/>
        <end position="42"/>
    </location>
</feature>
<dbReference type="GO" id="GO:0055085">
    <property type="term" value="P:transmembrane transport"/>
    <property type="evidence" value="ECO:0007669"/>
    <property type="project" value="TreeGrafter"/>
</dbReference>
<keyword evidence="4" id="KW-1185">Reference proteome</keyword>
<feature type="transmembrane region" description="Helical" evidence="2">
    <location>
        <begin position="177"/>
        <end position="204"/>
    </location>
</feature>
<reference evidence="3 4" key="1">
    <citation type="submission" date="2018-08" db="EMBL/GenBank/DDBJ databases">
        <title>Aphanomyces genome sequencing and annotation.</title>
        <authorList>
            <person name="Minardi D."/>
            <person name="Oidtmann B."/>
            <person name="Van Der Giezen M."/>
            <person name="Studholme D.J."/>
        </authorList>
    </citation>
    <scope>NUCLEOTIDE SEQUENCE [LARGE SCALE GENOMIC DNA]</scope>
    <source>
        <strain evidence="3 4">NJM0002</strain>
    </source>
</reference>
<name>A0A3R6YWI1_9STRA</name>
<keyword evidence="2" id="KW-1133">Transmembrane helix</keyword>
<proteinExistence type="predicted"/>
<sequence length="510" mass="54563">MPLRPSSKPTPTGTPDNQLDLFNPTELPREVPGNRGNWPSQRISPPRVLSTVDDVLQKLPTVFLAVSLAPLAAFHVGLWTPAPAFPPTPWLLPLSFSVIQALTAVSFVHVGGASSIPLTALYAGDGLSWVHFQVPGNTTKVVATDRRLATQGGDGAEYVHVGPESFALRQGIDEKNLFVRCVVAVVVVLGVLTCLRIVGMLVQAKAAASGNAPLEAMGVLVRHRAGLLVSFVVSAALFPLAMAAAYEIRQDGYTDGSPHWTAIVAVAVLVVLVASLAAIAIRLYVFTQDEFDRDDAPHHAWFSWLPASVSYSYRVHAMLPHAIQIVTGGIVGGVASPAVPGLVIGAHAVFLAFVVHSTLYTGRWHRLVVASMEGCIVLAWALAWAGAHVAPSTAAAVGYVVVAVWVLALVAILVYQVMLMWSVCASFSPGRPPSRHMASSVEARHRNPPSRTHPPPYQRIATPAPTRPRHVGDALSVRRHHGVRTNKDAMTQFTAPPVPPRRPEYDESAV</sequence>